<accession>A0A150MFA7</accession>
<protein>
    <submittedName>
        <fullName evidence="1">Uncharacterized protein</fullName>
    </submittedName>
</protein>
<dbReference type="RefSeq" id="WP_012749480.1">
    <property type="nucleotide sequence ID" value="NZ_CP070511.1"/>
</dbReference>
<evidence type="ECO:0000313" key="1">
    <source>
        <dbReference type="EMBL" id="KYD23210.1"/>
    </source>
</evidence>
<reference evidence="1 2" key="1">
    <citation type="submission" date="2016-01" db="EMBL/GenBank/DDBJ databases">
        <title>Draft Genome Sequences of Seven Thermophilic Sporeformers Isolated from Foods.</title>
        <authorList>
            <person name="Berendsen E.M."/>
            <person name="Wells-Bennik M.H."/>
            <person name="Krawcyk A.O."/>
            <person name="De Jong A."/>
            <person name="Holsappel S."/>
            <person name="Eijlander R.T."/>
            <person name="Kuipers O.P."/>
        </authorList>
    </citation>
    <scope>NUCLEOTIDE SEQUENCE [LARGE SCALE GENOMIC DNA]</scope>
    <source>
        <strain evidence="1 2">B4110</strain>
    </source>
</reference>
<proteinExistence type="predicted"/>
<evidence type="ECO:0000313" key="2">
    <source>
        <dbReference type="Proteomes" id="UP000075324"/>
    </source>
</evidence>
<dbReference type="Proteomes" id="UP000075324">
    <property type="component" value="Unassembled WGS sequence"/>
</dbReference>
<comment type="caution">
    <text evidence="1">The sequence shown here is derived from an EMBL/GenBank/DDBJ whole genome shotgun (WGS) entry which is preliminary data.</text>
</comment>
<gene>
    <name evidence="1" type="ORF">B4110_0888</name>
</gene>
<dbReference type="GeneID" id="94900969"/>
<organism evidence="1 2">
    <name type="scientific">Parageobacillus toebii</name>
    <dbReference type="NCBI Taxonomy" id="153151"/>
    <lineage>
        <taxon>Bacteria</taxon>
        <taxon>Bacillati</taxon>
        <taxon>Bacillota</taxon>
        <taxon>Bacilli</taxon>
        <taxon>Bacillales</taxon>
        <taxon>Anoxybacillaceae</taxon>
        <taxon>Parageobacillus</taxon>
    </lineage>
</organism>
<dbReference type="PATRIC" id="fig|153151.4.peg.1725"/>
<sequence length="79" mass="9634">MSRELEKALETWANSKKEGHEQFIKLFEQWGRDFDKKIQEIEKLNNQFLKGVQGNLDYMNKWFSKKENQFSKLFRIFGE</sequence>
<dbReference type="EMBL" id="LQYW01000167">
    <property type="protein sequence ID" value="KYD23210.1"/>
    <property type="molecule type" value="Genomic_DNA"/>
</dbReference>
<name>A0A150MFA7_9BACL</name>
<dbReference type="AlphaFoldDB" id="A0A150MFA7"/>